<dbReference type="EMBL" id="CM056741">
    <property type="protein sequence ID" value="KAJ8684516.1"/>
    <property type="molecule type" value="Genomic_DNA"/>
</dbReference>
<proteinExistence type="predicted"/>
<dbReference type="Proteomes" id="UP001239111">
    <property type="component" value="Chromosome 1"/>
</dbReference>
<evidence type="ECO:0000313" key="2">
    <source>
        <dbReference type="Proteomes" id="UP001239111"/>
    </source>
</evidence>
<evidence type="ECO:0000313" key="1">
    <source>
        <dbReference type="EMBL" id="KAJ8684516.1"/>
    </source>
</evidence>
<organism evidence="1 2">
    <name type="scientific">Eretmocerus hayati</name>
    <dbReference type="NCBI Taxonomy" id="131215"/>
    <lineage>
        <taxon>Eukaryota</taxon>
        <taxon>Metazoa</taxon>
        <taxon>Ecdysozoa</taxon>
        <taxon>Arthropoda</taxon>
        <taxon>Hexapoda</taxon>
        <taxon>Insecta</taxon>
        <taxon>Pterygota</taxon>
        <taxon>Neoptera</taxon>
        <taxon>Endopterygota</taxon>
        <taxon>Hymenoptera</taxon>
        <taxon>Apocrita</taxon>
        <taxon>Proctotrupomorpha</taxon>
        <taxon>Chalcidoidea</taxon>
        <taxon>Aphelinidae</taxon>
        <taxon>Aphelininae</taxon>
        <taxon>Eretmocerus</taxon>
    </lineage>
</organism>
<reference evidence="1" key="1">
    <citation type="submission" date="2023-04" db="EMBL/GenBank/DDBJ databases">
        <title>A chromosome-level genome assembly of the parasitoid wasp Eretmocerus hayati.</title>
        <authorList>
            <person name="Zhong Y."/>
            <person name="Liu S."/>
            <person name="Liu Y."/>
        </authorList>
    </citation>
    <scope>NUCLEOTIDE SEQUENCE</scope>
    <source>
        <strain evidence="1">ZJU_SS_LIU_2023</strain>
    </source>
</reference>
<sequence length="153" mass="17232">MNMIILKNGDNAETFSVNFENNMGFNQGNINLGIREQNRDMDQRENHEPNFDENNFALQAADTNQDMVDMGTDELCDALNSPKEPRQNKELNDIEGDTIGELIPKINHELEKLASTGTVDYFGGSICDLYDKVDSNKSSIALQAILSIMQKYH</sequence>
<accession>A0ACC2PM08</accession>
<name>A0ACC2PM08_9HYME</name>
<keyword evidence="2" id="KW-1185">Reference proteome</keyword>
<protein>
    <submittedName>
        <fullName evidence="1">Uncharacterized protein</fullName>
    </submittedName>
</protein>
<comment type="caution">
    <text evidence="1">The sequence shown here is derived from an EMBL/GenBank/DDBJ whole genome shotgun (WGS) entry which is preliminary data.</text>
</comment>
<gene>
    <name evidence="1" type="ORF">QAD02_020308</name>
</gene>